<dbReference type="EMBL" id="NEVM01000005">
    <property type="protein sequence ID" value="OZI31671.1"/>
    <property type="molecule type" value="Genomic_DNA"/>
</dbReference>
<comment type="similarity">
    <text evidence="1 5">Belongs to the CoaE family.</text>
</comment>
<dbReference type="InterPro" id="IPR027417">
    <property type="entry name" value="P-loop_NTPase"/>
</dbReference>
<keyword evidence="8" id="KW-1185">Reference proteome</keyword>
<dbReference type="PANTHER" id="PTHR10695:SF46">
    <property type="entry name" value="BIFUNCTIONAL COENZYME A SYNTHASE-RELATED"/>
    <property type="match status" value="1"/>
</dbReference>
<evidence type="ECO:0000256" key="4">
    <source>
        <dbReference type="ARBA" id="ARBA00022993"/>
    </source>
</evidence>
<comment type="caution">
    <text evidence="7">The sequence shown here is derived from an EMBL/GenBank/DDBJ whole genome shotgun (WGS) entry which is preliminary data.</text>
</comment>
<keyword evidence="5 7" id="KW-0418">Kinase</keyword>
<evidence type="ECO:0000256" key="6">
    <source>
        <dbReference type="NCBIfam" id="TIGR00152"/>
    </source>
</evidence>
<feature type="binding site" evidence="5">
    <location>
        <begin position="24"/>
        <end position="29"/>
    </location>
    <ligand>
        <name>ATP</name>
        <dbReference type="ChEBI" id="CHEBI:30616"/>
    </ligand>
</feature>
<dbReference type="SUPFAM" id="SSF52540">
    <property type="entry name" value="P-loop containing nucleoside triphosphate hydrolases"/>
    <property type="match status" value="1"/>
</dbReference>
<proteinExistence type="inferred from homology"/>
<evidence type="ECO:0000256" key="5">
    <source>
        <dbReference type="HAMAP-Rule" id="MF_00376"/>
    </source>
</evidence>
<dbReference type="EC" id="2.7.1.24" evidence="5 6"/>
<dbReference type="Pfam" id="PF01121">
    <property type="entry name" value="CoaE"/>
    <property type="match status" value="1"/>
</dbReference>
<dbReference type="PANTHER" id="PTHR10695">
    <property type="entry name" value="DEPHOSPHO-COA KINASE-RELATED"/>
    <property type="match status" value="1"/>
</dbReference>
<dbReference type="UniPathway" id="UPA00241">
    <property type="reaction ID" value="UER00356"/>
</dbReference>
<comment type="subcellular location">
    <subcellularLocation>
        <location evidence="5">Cytoplasm</location>
    </subcellularLocation>
</comment>
<keyword evidence="5" id="KW-0808">Transferase</keyword>
<protein>
    <recommendedName>
        <fullName evidence="5 6">Dephospho-CoA kinase</fullName>
        <ecNumber evidence="5 6">2.7.1.24</ecNumber>
    </recommendedName>
    <alternativeName>
        <fullName evidence="5">Dephosphocoenzyme A kinase</fullName>
    </alternativeName>
</protein>
<name>A0A261S3D9_9BORD</name>
<dbReference type="RefSeq" id="WP_094856077.1">
    <property type="nucleotide sequence ID" value="NZ_NEVM01000005.1"/>
</dbReference>
<dbReference type="PROSITE" id="PS51219">
    <property type="entry name" value="DPCK"/>
    <property type="match status" value="1"/>
</dbReference>
<gene>
    <name evidence="5" type="primary">coaE</name>
    <name evidence="7" type="ORF">CAL29_27715</name>
</gene>
<comment type="pathway">
    <text evidence="5">Cofactor biosynthesis; coenzyme A biosynthesis; CoA from (R)-pantothenate: step 5/5.</text>
</comment>
<dbReference type="AlphaFoldDB" id="A0A261S3D9"/>
<dbReference type="Proteomes" id="UP000216020">
    <property type="component" value="Unassembled WGS sequence"/>
</dbReference>
<keyword evidence="5" id="KW-0963">Cytoplasm</keyword>
<evidence type="ECO:0000256" key="1">
    <source>
        <dbReference type="ARBA" id="ARBA00009018"/>
    </source>
</evidence>
<accession>A0A261S3D9</accession>
<dbReference type="NCBIfam" id="TIGR00152">
    <property type="entry name" value="dephospho-CoA kinase"/>
    <property type="match status" value="1"/>
</dbReference>
<organism evidence="7 8">
    <name type="scientific">Bordetella genomosp. 10</name>
    <dbReference type="NCBI Taxonomy" id="1416804"/>
    <lineage>
        <taxon>Bacteria</taxon>
        <taxon>Pseudomonadati</taxon>
        <taxon>Pseudomonadota</taxon>
        <taxon>Betaproteobacteria</taxon>
        <taxon>Burkholderiales</taxon>
        <taxon>Alcaligenaceae</taxon>
        <taxon>Bordetella</taxon>
    </lineage>
</organism>
<comment type="catalytic activity">
    <reaction evidence="5">
        <text>3'-dephospho-CoA + ATP = ADP + CoA + H(+)</text>
        <dbReference type="Rhea" id="RHEA:18245"/>
        <dbReference type="ChEBI" id="CHEBI:15378"/>
        <dbReference type="ChEBI" id="CHEBI:30616"/>
        <dbReference type="ChEBI" id="CHEBI:57287"/>
        <dbReference type="ChEBI" id="CHEBI:57328"/>
        <dbReference type="ChEBI" id="CHEBI:456216"/>
        <dbReference type="EC" id="2.7.1.24"/>
    </reaction>
</comment>
<dbReference type="CDD" id="cd02022">
    <property type="entry name" value="DPCK"/>
    <property type="match status" value="1"/>
</dbReference>
<evidence type="ECO:0000256" key="2">
    <source>
        <dbReference type="ARBA" id="ARBA00022741"/>
    </source>
</evidence>
<comment type="function">
    <text evidence="5">Catalyzes the phosphorylation of the 3'-hydroxyl group of dephosphocoenzyme A to form coenzyme A.</text>
</comment>
<dbReference type="Gene3D" id="3.40.50.300">
    <property type="entry name" value="P-loop containing nucleotide triphosphate hydrolases"/>
    <property type="match status" value="1"/>
</dbReference>
<keyword evidence="3 5" id="KW-0067">ATP-binding</keyword>
<dbReference type="InterPro" id="IPR001977">
    <property type="entry name" value="Depp_CoAkinase"/>
</dbReference>
<evidence type="ECO:0000256" key="3">
    <source>
        <dbReference type="ARBA" id="ARBA00022840"/>
    </source>
</evidence>
<dbReference type="GO" id="GO:0005737">
    <property type="term" value="C:cytoplasm"/>
    <property type="evidence" value="ECO:0007669"/>
    <property type="project" value="UniProtKB-SubCell"/>
</dbReference>
<dbReference type="GO" id="GO:0004140">
    <property type="term" value="F:dephospho-CoA kinase activity"/>
    <property type="evidence" value="ECO:0007669"/>
    <property type="project" value="UniProtKB-UniRule"/>
</dbReference>
<reference evidence="8" key="1">
    <citation type="submission" date="2017-05" db="EMBL/GenBank/DDBJ databases">
        <title>Complete and WGS of Bordetella genogroups.</title>
        <authorList>
            <person name="Spilker T."/>
            <person name="Lipuma J."/>
        </authorList>
    </citation>
    <scope>NUCLEOTIDE SEQUENCE [LARGE SCALE GENOMIC DNA]</scope>
    <source>
        <strain evidence="8">AU16122</strain>
    </source>
</reference>
<keyword evidence="2 5" id="KW-0547">Nucleotide-binding</keyword>
<dbReference type="GO" id="GO:0015937">
    <property type="term" value="P:coenzyme A biosynthetic process"/>
    <property type="evidence" value="ECO:0007669"/>
    <property type="project" value="UniProtKB-UniRule"/>
</dbReference>
<evidence type="ECO:0000313" key="8">
    <source>
        <dbReference type="Proteomes" id="UP000216020"/>
    </source>
</evidence>
<sequence length="219" mass="23491">MSSTPATAPSFSSHFKIGLTGGIGSGKSRVADLLAEWGASVIDTDHIAHRLTAPGGDAMPAIEQAFGARARRADGALDRDWMREQVFADAQARARLEAILHPLIARRAEEEGAAAQGCYVVFVVPLLIESGRWARRVDRVCVIDCDPDTQIARVQSRSGLTISTIQRIMAAQVARATRLAAAHDVILNDGATSPEQLRARAKTLHEQWCALAASMDRGA</sequence>
<dbReference type="OrthoDB" id="9812943at2"/>
<dbReference type="GO" id="GO:0005524">
    <property type="term" value="F:ATP binding"/>
    <property type="evidence" value="ECO:0007669"/>
    <property type="project" value="UniProtKB-UniRule"/>
</dbReference>
<evidence type="ECO:0000313" key="7">
    <source>
        <dbReference type="EMBL" id="OZI31671.1"/>
    </source>
</evidence>
<dbReference type="HAMAP" id="MF_00376">
    <property type="entry name" value="Dephospho_CoA_kinase"/>
    <property type="match status" value="1"/>
</dbReference>
<keyword evidence="4 5" id="KW-0173">Coenzyme A biosynthesis</keyword>